<name>A0ABN2VCR6_9ACTN</name>
<protein>
    <submittedName>
        <fullName evidence="2">Class I SAM-dependent methyltransferase</fullName>
    </submittedName>
</protein>
<dbReference type="InterPro" id="IPR029063">
    <property type="entry name" value="SAM-dependent_MTases_sf"/>
</dbReference>
<dbReference type="Gene3D" id="3.40.50.150">
    <property type="entry name" value="Vaccinia Virus protein VP39"/>
    <property type="match status" value="1"/>
</dbReference>
<feature type="domain" description="Methyltransferase type 11" evidence="1">
    <location>
        <begin position="48"/>
        <end position="138"/>
    </location>
</feature>
<dbReference type="PANTHER" id="PTHR42912">
    <property type="entry name" value="METHYLTRANSFERASE"/>
    <property type="match status" value="1"/>
</dbReference>
<dbReference type="RefSeq" id="WP_344670820.1">
    <property type="nucleotide sequence ID" value="NZ_BAAAQN010000067.1"/>
</dbReference>
<dbReference type="SUPFAM" id="SSF53335">
    <property type="entry name" value="S-adenosyl-L-methionine-dependent methyltransferases"/>
    <property type="match status" value="1"/>
</dbReference>
<sequence>MLDYDLEAATYDQTRGGMERARAAANAVLELVPELVPGLVPERTAVLLDVACGTGIVSELLKAPGRTVIGVDASAGMLEVAKTRLELPVRGDATRLPIASHSADAVTFMWLLHLVSPEVVAGAVREAARVLRPGGVMVTTVNKNSAQFSTESDAGALLRAAQRELAPPATDDFERVNAVAAEAGLEYVGGSGYVGHNQGKSPRQWIRLVREQFTWSHDAAPERIAELCRELGALPGQDVRRPDPVYRVAGFRWQG</sequence>
<keyword evidence="2" id="KW-0808">Transferase</keyword>
<keyword evidence="2" id="KW-0489">Methyltransferase</keyword>
<dbReference type="GO" id="GO:0008168">
    <property type="term" value="F:methyltransferase activity"/>
    <property type="evidence" value="ECO:0007669"/>
    <property type="project" value="UniProtKB-KW"/>
</dbReference>
<dbReference type="InterPro" id="IPR013216">
    <property type="entry name" value="Methyltransf_11"/>
</dbReference>
<evidence type="ECO:0000313" key="2">
    <source>
        <dbReference type="EMBL" id="GAA2057502.1"/>
    </source>
</evidence>
<keyword evidence="3" id="KW-1185">Reference proteome</keyword>
<dbReference type="Pfam" id="PF08241">
    <property type="entry name" value="Methyltransf_11"/>
    <property type="match status" value="1"/>
</dbReference>
<accession>A0ABN2VCR6</accession>
<evidence type="ECO:0000313" key="3">
    <source>
        <dbReference type="Proteomes" id="UP001500751"/>
    </source>
</evidence>
<dbReference type="Proteomes" id="UP001500751">
    <property type="component" value="Unassembled WGS sequence"/>
</dbReference>
<evidence type="ECO:0000259" key="1">
    <source>
        <dbReference type="Pfam" id="PF08241"/>
    </source>
</evidence>
<dbReference type="EMBL" id="BAAAQN010000067">
    <property type="protein sequence ID" value="GAA2057502.1"/>
    <property type="molecule type" value="Genomic_DNA"/>
</dbReference>
<dbReference type="CDD" id="cd02440">
    <property type="entry name" value="AdoMet_MTases"/>
    <property type="match status" value="1"/>
</dbReference>
<gene>
    <name evidence="2" type="ORF">GCM10009839_78700</name>
</gene>
<dbReference type="GO" id="GO:0032259">
    <property type="term" value="P:methylation"/>
    <property type="evidence" value="ECO:0007669"/>
    <property type="project" value="UniProtKB-KW"/>
</dbReference>
<comment type="caution">
    <text evidence="2">The sequence shown here is derived from an EMBL/GenBank/DDBJ whole genome shotgun (WGS) entry which is preliminary data.</text>
</comment>
<dbReference type="InterPro" id="IPR050508">
    <property type="entry name" value="Methyltransf_Superfamily"/>
</dbReference>
<proteinExistence type="predicted"/>
<organism evidence="2 3">
    <name type="scientific">Catenulispora yoronensis</name>
    <dbReference type="NCBI Taxonomy" id="450799"/>
    <lineage>
        <taxon>Bacteria</taxon>
        <taxon>Bacillati</taxon>
        <taxon>Actinomycetota</taxon>
        <taxon>Actinomycetes</taxon>
        <taxon>Catenulisporales</taxon>
        <taxon>Catenulisporaceae</taxon>
        <taxon>Catenulispora</taxon>
    </lineage>
</organism>
<reference evidence="2 3" key="1">
    <citation type="journal article" date="2019" name="Int. J. Syst. Evol. Microbiol.">
        <title>The Global Catalogue of Microorganisms (GCM) 10K type strain sequencing project: providing services to taxonomists for standard genome sequencing and annotation.</title>
        <authorList>
            <consortium name="The Broad Institute Genomics Platform"/>
            <consortium name="The Broad Institute Genome Sequencing Center for Infectious Disease"/>
            <person name="Wu L."/>
            <person name="Ma J."/>
        </authorList>
    </citation>
    <scope>NUCLEOTIDE SEQUENCE [LARGE SCALE GENOMIC DNA]</scope>
    <source>
        <strain evidence="2 3">JCM 16014</strain>
    </source>
</reference>